<dbReference type="STRING" id="180332.GCA_000797495_01175"/>
<keyword evidence="2" id="KW-0472">Membrane</keyword>
<dbReference type="Proteomes" id="UP000306509">
    <property type="component" value="Unassembled WGS sequence"/>
</dbReference>
<reference evidence="3 4" key="1">
    <citation type="journal article" date="2019" name="Anaerobe">
        <title>Detection of Robinsoniella peoriensis in multiple bone samples of a trauma patient.</title>
        <authorList>
            <person name="Schrottner P."/>
            <person name="Hartwich K."/>
            <person name="Bunk B."/>
            <person name="Schober I."/>
            <person name="Helbig S."/>
            <person name="Rudolph W.W."/>
            <person name="Gunzer F."/>
        </authorList>
    </citation>
    <scope>NUCLEOTIDE SEQUENCE [LARGE SCALE GENOMIC DNA]</scope>
    <source>
        <strain evidence="3 4">DSM 106044</strain>
    </source>
</reference>
<feature type="region of interest" description="Disordered" evidence="1">
    <location>
        <begin position="184"/>
        <end position="216"/>
    </location>
</feature>
<feature type="compositionally biased region" description="Basic and acidic residues" evidence="1">
    <location>
        <begin position="184"/>
        <end position="198"/>
    </location>
</feature>
<organism evidence="3 4">
    <name type="scientific">Robinsoniella peoriensis</name>
    <dbReference type="NCBI Taxonomy" id="180332"/>
    <lineage>
        <taxon>Bacteria</taxon>
        <taxon>Bacillati</taxon>
        <taxon>Bacillota</taxon>
        <taxon>Clostridia</taxon>
        <taxon>Lachnospirales</taxon>
        <taxon>Lachnospiraceae</taxon>
        <taxon>Robinsoniella</taxon>
    </lineage>
</organism>
<gene>
    <name evidence="3" type="ORF">DSM106044_03426</name>
</gene>
<keyword evidence="2" id="KW-1133">Transmembrane helix</keyword>
<dbReference type="Pfam" id="PF18960">
    <property type="entry name" value="DUF5702"/>
    <property type="match status" value="1"/>
</dbReference>
<evidence type="ECO:0000256" key="1">
    <source>
        <dbReference type="SAM" id="MobiDB-lite"/>
    </source>
</evidence>
<dbReference type="EMBL" id="QGQD01000066">
    <property type="protein sequence ID" value="TLC99785.1"/>
    <property type="molecule type" value="Genomic_DNA"/>
</dbReference>
<keyword evidence="4" id="KW-1185">Reference proteome</keyword>
<feature type="transmembrane region" description="Helical" evidence="2">
    <location>
        <begin position="351"/>
        <end position="379"/>
    </location>
</feature>
<evidence type="ECO:0000313" key="3">
    <source>
        <dbReference type="EMBL" id="TLC99785.1"/>
    </source>
</evidence>
<proteinExistence type="predicted"/>
<evidence type="ECO:0000313" key="4">
    <source>
        <dbReference type="Proteomes" id="UP000306509"/>
    </source>
</evidence>
<dbReference type="InterPro" id="IPR043756">
    <property type="entry name" value="DUF5702"/>
</dbReference>
<accession>A0A4U8QCU7</accession>
<keyword evidence="2" id="KW-0812">Transmembrane</keyword>
<dbReference type="RefSeq" id="WP_138003116.1">
    <property type="nucleotide sequence ID" value="NZ_QGQD01000066.1"/>
</dbReference>
<dbReference type="AlphaFoldDB" id="A0A4U8QCU7"/>
<comment type="caution">
    <text evidence="3">The sequence shown here is derived from an EMBL/GenBank/DDBJ whole genome shotgun (WGS) entry which is preliminary data.</text>
</comment>
<evidence type="ECO:0000256" key="2">
    <source>
        <dbReference type="SAM" id="Phobius"/>
    </source>
</evidence>
<sequence length="514" mass="57697" precursor="true">MGWYRPKGAITVFLSLVSVLFLSLICTMAESARVQGARAKAEAVLNMGLFSVFGEYEKKLLNQYDILFLDGAYGSGTYHSDKARLRMEDFMSYNINPGKGFSGNTFDPLKMQLEDCNIKGISLATDEKGEPFYQQAVTFMKDNLGTEVLNKLLKDSDKAKEQEEAQKLYEESDENNGKQLEELKRQEEDRMEQERQEAENNSGEEELELPAEPEEVPEPVENPLEIIKKIKEMGVLALVLKDPDALSQKALNIEEIPSGRELEEGNLPIIKKHDGLSGDVLFQEYLLDHFPDMTSKKKEGALDYQIEYILCGKESDQENLKGVVNRLLLLREGSNFLYALSNQEMQTQAGALAAAIVGVLAVPGLVTVTKMALLLAWAYGESLLDVRTLLSGGRIALEKTAATWKLSLENLGKITELLQEDGSSDQKGLTYREYLRMLLFTGKKAQYPMRGLDLIEANLRMEDSTIYFRTDACIEQIKADTKWQVNPLFMRLSGAFLGIGEETIKFEAEGVFSY</sequence>
<name>A0A4U8QCU7_9FIRM</name>
<feature type="compositionally biased region" description="Acidic residues" evidence="1">
    <location>
        <begin position="202"/>
        <end position="216"/>
    </location>
</feature>
<protein>
    <submittedName>
        <fullName evidence="3">Uncharacterized protein</fullName>
    </submittedName>
</protein>